<dbReference type="Pfam" id="PF14498">
    <property type="entry name" value="Glyco_hyd_65N_2"/>
    <property type="match status" value="1"/>
</dbReference>
<feature type="domain" description="Glycosyl hydrolase family 95 N-terminal" evidence="2">
    <location>
        <begin position="28"/>
        <end position="255"/>
    </location>
</feature>
<dbReference type="SUPFAM" id="SSF48208">
    <property type="entry name" value="Six-hairpin glycosidases"/>
    <property type="match status" value="1"/>
</dbReference>
<dbReference type="AlphaFoldDB" id="A0A9P4QMZ3"/>
<accession>A0A9P4QMZ3</accession>
<dbReference type="InterPro" id="IPR008928">
    <property type="entry name" value="6-hairpin_glycosidase_sf"/>
</dbReference>
<feature type="signal peptide" evidence="1">
    <location>
        <begin position="1"/>
        <end position="18"/>
    </location>
</feature>
<organism evidence="5 6">
    <name type="scientific">Polyplosphaeria fusca</name>
    <dbReference type="NCBI Taxonomy" id="682080"/>
    <lineage>
        <taxon>Eukaryota</taxon>
        <taxon>Fungi</taxon>
        <taxon>Dikarya</taxon>
        <taxon>Ascomycota</taxon>
        <taxon>Pezizomycotina</taxon>
        <taxon>Dothideomycetes</taxon>
        <taxon>Pleosporomycetidae</taxon>
        <taxon>Pleosporales</taxon>
        <taxon>Tetraplosphaeriaceae</taxon>
        <taxon>Polyplosphaeria</taxon>
    </lineage>
</organism>
<dbReference type="FunFam" id="1.50.10.10:FF:000028">
    <property type="entry name" value="Alpha-L-fucosidase 2"/>
    <property type="match status" value="1"/>
</dbReference>
<name>A0A9P4QMZ3_9PLEO</name>
<evidence type="ECO:0008006" key="7">
    <source>
        <dbReference type="Google" id="ProtNLM"/>
    </source>
</evidence>
<dbReference type="EMBL" id="ML996244">
    <property type="protein sequence ID" value="KAF2729489.1"/>
    <property type="molecule type" value="Genomic_DNA"/>
</dbReference>
<comment type="caution">
    <text evidence="5">The sequence shown here is derived from an EMBL/GenBank/DDBJ whole genome shotgun (WGS) entry which is preliminary data.</text>
</comment>
<dbReference type="GO" id="GO:0005975">
    <property type="term" value="P:carbohydrate metabolic process"/>
    <property type="evidence" value="ECO:0007669"/>
    <property type="project" value="InterPro"/>
</dbReference>
<keyword evidence="6" id="KW-1185">Reference proteome</keyword>
<gene>
    <name evidence="5" type="ORF">EJ04DRAFT_588750</name>
</gene>
<reference evidence="5" key="1">
    <citation type="journal article" date="2020" name="Stud. Mycol.">
        <title>101 Dothideomycetes genomes: a test case for predicting lifestyles and emergence of pathogens.</title>
        <authorList>
            <person name="Haridas S."/>
            <person name="Albert R."/>
            <person name="Binder M."/>
            <person name="Bloem J."/>
            <person name="Labutti K."/>
            <person name="Salamov A."/>
            <person name="Andreopoulos B."/>
            <person name="Baker S."/>
            <person name="Barry K."/>
            <person name="Bills G."/>
            <person name="Bluhm B."/>
            <person name="Cannon C."/>
            <person name="Castanera R."/>
            <person name="Culley D."/>
            <person name="Daum C."/>
            <person name="Ezra D."/>
            <person name="Gonzalez J."/>
            <person name="Henrissat B."/>
            <person name="Kuo A."/>
            <person name="Liang C."/>
            <person name="Lipzen A."/>
            <person name="Lutzoni F."/>
            <person name="Magnuson J."/>
            <person name="Mondo S."/>
            <person name="Nolan M."/>
            <person name="Ohm R."/>
            <person name="Pangilinan J."/>
            <person name="Park H.-J."/>
            <person name="Ramirez L."/>
            <person name="Alfaro M."/>
            <person name="Sun H."/>
            <person name="Tritt A."/>
            <person name="Yoshinaga Y."/>
            <person name="Zwiers L.-H."/>
            <person name="Turgeon B."/>
            <person name="Goodwin S."/>
            <person name="Spatafora J."/>
            <person name="Crous P."/>
            <person name="Grigoriev I."/>
        </authorList>
    </citation>
    <scope>NUCLEOTIDE SEQUENCE</scope>
    <source>
        <strain evidence="5">CBS 125425</strain>
    </source>
</reference>
<feature type="chain" id="PRO_5040118777" description="Alpha-L-fucosidase" evidence="1">
    <location>
        <begin position="19"/>
        <end position="783"/>
    </location>
</feature>
<evidence type="ECO:0000259" key="4">
    <source>
        <dbReference type="Pfam" id="PF22124"/>
    </source>
</evidence>
<dbReference type="InterPro" id="IPR049053">
    <property type="entry name" value="AFCA-like_C"/>
</dbReference>
<evidence type="ECO:0000259" key="3">
    <source>
        <dbReference type="Pfam" id="PF21307"/>
    </source>
</evidence>
<feature type="domain" description="Alpha fucosidase A-like C-terminal" evidence="3">
    <location>
        <begin position="695"/>
        <end position="765"/>
    </location>
</feature>
<dbReference type="OrthoDB" id="2848340at2759"/>
<dbReference type="PANTHER" id="PTHR31084:SF0">
    <property type="entry name" value="ALPHA-L-FUCOSIDASE 2"/>
    <property type="match status" value="1"/>
</dbReference>
<evidence type="ECO:0000259" key="2">
    <source>
        <dbReference type="Pfam" id="PF14498"/>
    </source>
</evidence>
<dbReference type="Proteomes" id="UP000799444">
    <property type="component" value="Unassembled WGS sequence"/>
</dbReference>
<keyword evidence="1" id="KW-0732">Signal</keyword>
<feature type="domain" description="Glycosyl hydrolase family 95 catalytic" evidence="4">
    <location>
        <begin position="278"/>
        <end position="693"/>
    </location>
</feature>
<protein>
    <recommendedName>
        <fullName evidence="7">Alpha-L-fucosidase</fullName>
    </recommendedName>
</protein>
<dbReference type="Pfam" id="PF22124">
    <property type="entry name" value="Glyco_hydro_95_cat"/>
    <property type="match status" value="1"/>
</dbReference>
<dbReference type="InterPro" id="IPR054363">
    <property type="entry name" value="GH95_cat"/>
</dbReference>
<dbReference type="PANTHER" id="PTHR31084">
    <property type="entry name" value="ALPHA-L-FUCOSIDASE 2"/>
    <property type="match status" value="1"/>
</dbReference>
<dbReference type="InterPro" id="IPR012341">
    <property type="entry name" value="6hp_glycosidase-like_sf"/>
</dbReference>
<evidence type="ECO:0000313" key="5">
    <source>
        <dbReference type="EMBL" id="KAF2729489.1"/>
    </source>
</evidence>
<evidence type="ECO:0000256" key="1">
    <source>
        <dbReference type="SAM" id="SignalP"/>
    </source>
</evidence>
<evidence type="ECO:0000313" key="6">
    <source>
        <dbReference type="Proteomes" id="UP000799444"/>
    </source>
</evidence>
<sequence length="783" mass="84689">MWVRASLIAILSVPTAYAQWDPSRYLYFNSAGNALSSSLPIGNGRVAAAIYGSTTEKISLNENSVWSGAWQDRGNANSKSALSSIRQKLQSGDLTGAGSQVLDAMSGNPTSPKQYHPTVDMGIDFGHGSVTGYQRVLDTMQGTGWVTYTAGGVNYTREFIASYPAGVLAFRMTAGQAGKLNAKVSLSRSQGVQSQTSSTSNGNSITLKVNSGSVSFTAEARILSDGGTVTSDGKAVSVSGATTVDIFFNAETSYRYSSQSAWESELKKKLDNAVKAGYPAVRTAAVTDAAGILGRVDLDLGSSGSAGTQPVPTRLSNYKKNANADPELVTLYFNYGRHLLLASSRDTGDRSLPANLQGIWNDNYSPPWQSKYTININTEMNYWPALTTNLAETHKALFDLVDIARTRGAAMAQKMYGCNSGYVLHHNTDLWGDAAPVDKGTPYMMWPMGGAWLSQHLMEHYRFTQDKEFLQNRAWPVLKDTADFFYCYLFLYDGNYVTGPSLSPENTFVVPSNMKTSGKSEGIDIAPAMDDQLLWELFTNVIEAAKVLGVSGTDVTKAQDYLSKIKDPQVGSKGQILEWRNEYKEAEPGHRHMSPLFGLFPGSQMTPLKSKKWADASKVLVDGRMKAGSGSTGWSRVWVMNLYARLLQGATVWSNAVTFLQTYPLDNLWNSGENRWFQIDGNFGFTSAIAEMLLQSHSVVHILPALPTSAVPKGSVKGLVARGNFVVDVEWSGGSLTTATVTSKSGGQLALRVENGASFKVDGKVYSGPIDTTAGGKYVISKT</sequence>
<dbReference type="Pfam" id="PF21307">
    <property type="entry name" value="Glyco_hydro_95_C"/>
    <property type="match status" value="1"/>
</dbReference>
<dbReference type="InterPro" id="IPR016518">
    <property type="entry name" value="Alpha-L-fucosidase"/>
</dbReference>
<dbReference type="Gene3D" id="1.50.10.10">
    <property type="match status" value="1"/>
</dbReference>
<dbReference type="PIRSF" id="PIRSF007663">
    <property type="entry name" value="UCP007663"/>
    <property type="match status" value="1"/>
</dbReference>
<dbReference type="GO" id="GO:0004560">
    <property type="term" value="F:alpha-L-fucosidase activity"/>
    <property type="evidence" value="ECO:0007669"/>
    <property type="project" value="InterPro"/>
</dbReference>
<proteinExistence type="predicted"/>
<dbReference type="InterPro" id="IPR027414">
    <property type="entry name" value="GH95_N_dom"/>
</dbReference>